<name>A0A1Q9D6D6_SYMMI</name>
<dbReference type="InterPro" id="IPR044862">
    <property type="entry name" value="Pro_4_hyd_alph_FE2OG_OXY"/>
</dbReference>
<evidence type="ECO:0000256" key="6">
    <source>
        <dbReference type="SAM" id="SignalP"/>
    </source>
</evidence>
<dbReference type="PANTHER" id="PTHR10869">
    <property type="entry name" value="PROLYL 4-HYDROXYLASE ALPHA SUBUNIT"/>
    <property type="match status" value="1"/>
</dbReference>
<evidence type="ECO:0000256" key="5">
    <source>
        <dbReference type="ARBA" id="ARBA00023004"/>
    </source>
</evidence>
<proteinExistence type="predicted"/>
<organism evidence="8 9">
    <name type="scientific">Symbiodinium microadriaticum</name>
    <name type="common">Dinoflagellate</name>
    <name type="synonym">Zooxanthella microadriatica</name>
    <dbReference type="NCBI Taxonomy" id="2951"/>
    <lineage>
        <taxon>Eukaryota</taxon>
        <taxon>Sar</taxon>
        <taxon>Alveolata</taxon>
        <taxon>Dinophyceae</taxon>
        <taxon>Suessiales</taxon>
        <taxon>Symbiodiniaceae</taxon>
        <taxon>Symbiodinium</taxon>
    </lineage>
</organism>
<dbReference type="GO" id="GO:0005783">
    <property type="term" value="C:endoplasmic reticulum"/>
    <property type="evidence" value="ECO:0007669"/>
    <property type="project" value="TreeGrafter"/>
</dbReference>
<reference evidence="8 9" key="1">
    <citation type="submission" date="2016-02" db="EMBL/GenBank/DDBJ databases">
        <title>Genome analysis of coral dinoflagellate symbionts highlights evolutionary adaptations to a symbiotic lifestyle.</title>
        <authorList>
            <person name="Aranda M."/>
            <person name="Li Y."/>
            <person name="Liew Y.J."/>
            <person name="Baumgarten S."/>
            <person name="Simakov O."/>
            <person name="Wilson M."/>
            <person name="Piel J."/>
            <person name="Ashoor H."/>
            <person name="Bougouffa S."/>
            <person name="Bajic V.B."/>
            <person name="Ryu T."/>
            <person name="Ravasi T."/>
            <person name="Bayer T."/>
            <person name="Micklem G."/>
            <person name="Kim H."/>
            <person name="Bhak J."/>
            <person name="Lajeunesse T.C."/>
            <person name="Voolstra C.R."/>
        </authorList>
    </citation>
    <scope>NUCLEOTIDE SEQUENCE [LARGE SCALE GENOMIC DNA]</scope>
    <source>
        <strain evidence="8 9">CCMP2467</strain>
    </source>
</reference>
<dbReference type="AlphaFoldDB" id="A0A1Q9D6D6"/>
<dbReference type="InterPro" id="IPR045054">
    <property type="entry name" value="P4HA-like"/>
</dbReference>
<keyword evidence="2" id="KW-0479">Metal-binding</keyword>
<evidence type="ECO:0000256" key="2">
    <source>
        <dbReference type="ARBA" id="ARBA00022723"/>
    </source>
</evidence>
<dbReference type="PANTHER" id="PTHR10869:SF246">
    <property type="entry name" value="TRANSMEMBRANE PROLYL 4-HYDROXYLASE"/>
    <property type="match status" value="1"/>
</dbReference>
<evidence type="ECO:0000313" key="9">
    <source>
        <dbReference type="Proteomes" id="UP000186817"/>
    </source>
</evidence>
<feature type="chain" id="PRO_5013067924" evidence="6">
    <location>
        <begin position="18"/>
        <end position="313"/>
    </location>
</feature>
<evidence type="ECO:0000256" key="3">
    <source>
        <dbReference type="ARBA" id="ARBA00022964"/>
    </source>
</evidence>
<dbReference type="InterPro" id="IPR006620">
    <property type="entry name" value="Pro_4_hyd_alph"/>
</dbReference>
<keyword evidence="5" id="KW-0408">Iron</keyword>
<dbReference type="Proteomes" id="UP000186817">
    <property type="component" value="Unassembled WGS sequence"/>
</dbReference>
<dbReference type="GO" id="GO:0005506">
    <property type="term" value="F:iron ion binding"/>
    <property type="evidence" value="ECO:0007669"/>
    <property type="project" value="InterPro"/>
</dbReference>
<dbReference type="EMBL" id="LSRX01000696">
    <property type="protein sequence ID" value="OLP90763.1"/>
    <property type="molecule type" value="Genomic_DNA"/>
</dbReference>
<dbReference type="PROSITE" id="PS51471">
    <property type="entry name" value="FE2OG_OXY"/>
    <property type="match status" value="1"/>
</dbReference>
<dbReference type="Gene3D" id="2.60.120.620">
    <property type="entry name" value="q2cbj1_9rhob like domain"/>
    <property type="match status" value="1"/>
</dbReference>
<protein>
    <submittedName>
        <fullName evidence="8">Putative prolyl 4-hydroxylase 6</fullName>
    </submittedName>
</protein>
<dbReference type="GO" id="GO:0031418">
    <property type="term" value="F:L-ascorbic acid binding"/>
    <property type="evidence" value="ECO:0007669"/>
    <property type="project" value="InterPro"/>
</dbReference>
<feature type="domain" description="Fe2OG dioxygenase" evidence="7">
    <location>
        <begin position="114"/>
        <end position="258"/>
    </location>
</feature>
<gene>
    <name evidence="8" type="primary">P4H6</name>
    <name evidence="8" type="ORF">AK812_SmicGene27621</name>
</gene>
<comment type="cofactor">
    <cofactor evidence="1">
        <name>L-ascorbate</name>
        <dbReference type="ChEBI" id="CHEBI:38290"/>
    </cofactor>
</comment>
<keyword evidence="9" id="KW-1185">Reference proteome</keyword>
<evidence type="ECO:0000259" key="7">
    <source>
        <dbReference type="PROSITE" id="PS51471"/>
    </source>
</evidence>
<feature type="signal peptide" evidence="6">
    <location>
        <begin position="1"/>
        <end position="17"/>
    </location>
</feature>
<dbReference type="InterPro" id="IPR005123">
    <property type="entry name" value="Oxoglu/Fe-dep_dioxygenase_dom"/>
</dbReference>
<keyword evidence="4" id="KW-0560">Oxidoreductase</keyword>
<sequence length="313" mass="34838">MGSSLAALVSIVAAADSEDAACSAGKQHWRPPELLARKPLIYIIDNFATKEECQQVFAGSHGRMESARVWSGSMARQAMNSSVRSGLTTTLNKPENWTAATREIIERMDAATMMPHSVGQYLQVTQYDVGDSYELHRDSSIEAARTLTAILFLEEPSKELLLKELLLFRCVLANHRILFVGFFAGAPRTDAKEIMALGELPRLQDVCKAGLRIRPAQGRLVVFRSHDLMGRLILPHSLHGSCPVKQGIKRLAQRWYQWHDVHSSNMLGDVQAFCFWFQGLDFPGGPGTILASETKVKGRRVLHDIMAGSWRPI</sequence>
<evidence type="ECO:0000256" key="1">
    <source>
        <dbReference type="ARBA" id="ARBA00001961"/>
    </source>
</evidence>
<keyword evidence="6" id="KW-0732">Signal</keyword>
<evidence type="ECO:0000313" key="8">
    <source>
        <dbReference type="EMBL" id="OLP90763.1"/>
    </source>
</evidence>
<keyword evidence="3" id="KW-0223">Dioxygenase</keyword>
<dbReference type="Pfam" id="PF13640">
    <property type="entry name" value="2OG-FeII_Oxy_3"/>
    <property type="match status" value="1"/>
</dbReference>
<evidence type="ECO:0000256" key="4">
    <source>
        <dbReference type="ARBA" id="ARBA00023002"/>
    </source>
</evidence>
<dbReference type="GO" id="GO:0004656">
    <property type="term" value="F:procollagen-proline 4-dioxygenase activity"/>
    <property type="evidence" value="ECO:0007669"/>
    <property type="project" value="TreeGrafter"/>
</dbReference>
<accession>A0A1Q9D6D6</accession>
<comment type="caution">
    <text evidence="8">The sequence shown here is derived from an EMBL/GenBank/DDBJ whole genome shotgun (WGS) entry which is preliminary data.</text>
</comment>
<dbReference type="OrthoDB" id="420380at2759"/>
<dbReference type="SMART" id="SM00702">
    <property type="entry name" value="P4Hc"/>
    <property type="match status" value="1"/>
</dbReference>